<gene>
    <name evidence="2" type="ORF">RZS32_008605</name>
</gene>
<dbReference type="Gene3D" id="1.20.1250.20">
    <property type="entry name" value="MFS general substrate transporter like domains"/>
    <property type="match status" value="2"/>
</dbReference>
<keyword evidence="1" id="KW-0472">Membrane</keyword>
<feature type="transmembrane region" description="Helical" evidence="1">
    <location>
        <begin position="100"/>
        <end position="120"/>
    </location>
</feature>
<keyword evidence="1" id="KW-1133">Transmembrane helix</keyword>
<feature type="transmembrane region" description="Helical" evidence="1">
    <location>
        <begin position="165"/>
        <end position="184"/>
    </location>
</feature>
<evidence type="ECO:0000256" key="1">
    <source>
        <dbReference type="SAM" id="Phobius"/>
    </source>
</evidence>
<dbReference type="InterPro" id="IPR050327">
    <property type="entry name" value="Proton-linked_MCT"/>
</dbReference>
<evidence type="ECO:0000313" key="3">
    <source>
        <dbReference type="Proteomes" id="UP001281305"/>
    </source>
</evidence>
<proteinExistence type="predicted"/>
<name>A0ABZ2TN49_9RHOB</name>
<organism evidence="2 3">
    <name type="scientific">Roseovarius rhodophyticola</name>
    <dbReference type="NCBI Taxonomy" id="3080827"/>
    <lineage>
        <taxon>Bacteria</taxon>
        <taxon>Pseudomonadati</taxon>
        <taxon>Pseudomonadota</taxon>
        <taxon>Alphaproteobacteria</taxon>
        <taxon>Rhodobacterales</taxon>
        <taxon>Roseobacteraceae</taxon>
        <taxon>Roseovarius</taxon>
    </lineage>
</organism>
<sequence>MMVGPSQGTRVLTGASLLSAVLGSIHAFSIFIEPLETQFQASRGLVSLTYSGGLMCLTLMVLLGHKFYGRAPAPILCLFAVVLGAIGASVAANANALWQVWLGYSILFGLANGIGYGFGLQMAAQANPGQEGFAMGMVTAAYALGAVVSPALFELGLASGGFWSAMLSLAIALLVFGLISACLMRGARFSASIPVRPGSKVSGVWPMWLAYFGGVMAGLMVIGHAAGIAKALDPSKALWIAPAVVAACNLFGSLLGGQAVDRLPPRWVVVGFSVITFAALVALVAIGAPIAMITLGMVGFAYGGTIASWPPVIAKRVGMDQSAKVYGRVFTAWGMAGLAGPWLAGTLYDGTGAYTVALGVAAMFSGVAVVMSGLVLAQGR</sequence>
<feature type="transmembrane region" description="Helical" evidence="1">
    <location>
        <begin position="43"/>
        <end position="63"/>
    </location>
</feature>
<reference evidence="2 3" key="1">
    <citation type="submission" date="2024-02" db="EMBL/GenBank/DDBJ databases">
        <title>Roseovarius strain W115 nov., isolated from a marine algae.</title>
        <authorList>
            <person name="Lee M.W."/>
            <person name="Lee J.K."/>
            <person name="Kim J.M."/>
            <person name="Choi D.G."/>
            <person name="Baek J.H."/>
            <person name="Bayburt H."/>
            <person name="Jung J.J."/>
            <person name="Han D.M."/>
            <person name="Jeon C.O."/>
        </authorList>
    </citation>
    <scope>NUCLEOTIDE SEQUENCE [LARGE SCALE GENOMIC DNA]</scope>
    <source>
        <strain evidence="2 3">W115</strain>
    </source>
</reference>
<dbReference type="EMBL" id="CP146606">
    <property type="protein sequence ID" value="WYK19885.1"/>
    <property type="molecule type" value="Genomic_DNA"/>
</dbReference>
<feature type="transmembrane region" description="Helical" evidence="1">
    <location>
        <begin position="325"/>
        <end position="344"/>
    </location>
</feature>
<dbReference type="InterPro" id="IPR036259">
    <property type="entry name" value="MFS_trans_sf"/>
</dbReference>
<feature type="transmembrane region" description="Helical" evidence="1">
    <location>
        <begin position="356"/>
        <end position="377"/>
    </location>
</feature>
<dbReference type="PANTHER" id="PTHR11360">
    <property type="entry name" value="MONOCARBOXYLATE TRANSPORTER"/>
    <property type="match status" value="1"/>
</dbReference>
<feature type="transmembrane region" description="Helical" evidence="1">
    <location>
        <begin position="205"/>
        <end position="225"/>
    </location>
</feature>
<protein>
    <recommendedName>
        <fullName evidence="4">MFS transporter</fullName>
    </recommendedName>
</protein>
<dbReference type="Proteomes" id="UP001281305">
    <property type="component" value="Chromosome"/>
</dbReference>
<accession>A0ABZ2TN49</accession>
<dbReference type="SUPFAM" id="SSF103473">
    <property type="entry name" value="MFS general substrate transporter"/>
    <property type="match status" value="1"/>
</dbReference>
<evidence type="ECO:0000313" key="2">
    <source>
        <dbReference type="EMBL" id="WYK19885.1"/>
    </source>
</evidence>
<feature type="transmembrane region" description="Helical" evidence="1">
    <location>
        <begin position="75"/>
        <end position="94"/>
    </location>
</feature>
<feature type="transmembrane region" description="Helical" evidence="1">
    <location>
        <begin position="237"/>
        <end position="255"/>
    </location>
</feature>
<dbReference type="RefSeq" id="WP_317056581.1">
    <property type="nucleotide sequence ID" value="NZ_CP146606.1"/>
</dbReference>
<keyword evidence="3" id="KW-1185">Reference proteome</keyword>
<feature type="transmembrane region" description="Helical" evidence="1">
    <location>
        <begin position="132"/>
        <end position="153"/>
    </location>
</feature>
<evidence type="ECO:0008006" key="4">
    <source>
        <dbReference type="Google" id="ProtNLM"/>
    </source>
</evidence>
<keyword evidence="1" id="KW-0812">Transmembrane</keyword>
<feature type="transmembrane region" description="Helical" evidence="1">
    <location>
        <begin position="292"/>
        <end position="313"/>
    </location>
</feature>
<feature type="transmembrane region" description="Helical" evidence="1">
    <location>
        <begin position="267"/>
        <end position="286"/>
    </location>
</feature>